<protein>
    <submittedName>
        <fullName evidence="2">Uncharacterized protein</fullName>
    </submittedName>
</protein>
<dbReference type="AlphaFoldDB" id="A0A8D8ULV9"/>
<sequence length="115" mass="12633">MPVPSKFVPVARTIKPGTWSPATTPEVQRKSLEDSVKEVTDQNKRVDQSEAPAPIWTPKSAPSSPTAQRKFKPVNFKSPTLSRKAGNVSRNAECRPRTVPFSRGVVPSRVVPRVS</sequence>
<organism evidence="2">
    <name type="scientific">Cacopsylla melanoneura</name>
    <dbReference type="NCBI Taxonomy" id="428564"/>
    <lineage>
        <taxon>Eukaryota</taxon>
        <taxon>Metazoa</taxon>
        <taxon>Ecdysozoa</taxon>
        <taxon>Arthropoda</taxon>
        <taxon>Hexapoda</taxon>
        <taxon>Insecta</taxon>
        <taxon>Pterygota</taxon>
        <taxon>Neoptera</taxon>
        <taxon>Paraneoptera</taxon>
        <taxon>Hemiptera</taxon>
        <taxon>Sternorrhyncha</taxon>
        <taxon>Psylloidea</taxon>
        <taxon>Psyllidae</taxon>
        <taxon>Psyllinae</taxon>
        <taxon>Cacopsylla</taxon>
    </lineage>
</organism>
<evidence type="ECO:0000256" key="1">
    <source>
        <dbReference type="SAM" id="MobiDB-lite"/>
    </source>
</evidence>
<feature type="compositionally biased region" description="Basic and acidic residues" evidence="1">
    <location>
        <begin position="39"/>
        <end position="48"/>
    </location>
</feature>
<accession>A0A8D8ULV9</accession>
<name>A0A8D8ULV9_9HEMI</name>
<feature type="region of interest" description="Disordered" evidence="1">
    <location>
        <begin position="39"/>
        <end position="71"/>
    </location>
</feature>
<reference evidence="2" key="1">
    <citation type="submission" date="2021-05" db="EMBL/GenBank/DDBJ databases">
        <authorList>
            <person name="Alioto T."/>
            <person name="Alioto T."/>
            <person name="Gomez Garrido J."/>
        </authorList>
    </citation>
    <scope>NUCLEOTIDE SEQUENCE</scope>
</reference>
<proteinExistence type="predicted"/>
<dbReference type="EMBL" id="HBUF01344846">
    <property type="protein sequence ID" value="CAG6708204.1"/>
    <property type="molecule type" value="Transcribed_RNA"/>
</dbReference>
<evidence type="ECO:0000313" key="2">
    <source>
        <dbReference type="EMBL" id="CAG6708204.1"/>
    </source>
</evidence>